<gene>
    <name evidence="1" type="ORF">NP590_16320</name>
</gene>
<accession>A0ABT1TLQ4</accession>
<name>A0ABT1TLQ4_9GAMM</name>
<dbReference type="Proteomes" id="UP001524499">
    <property type="component" value="Unassembled WGS sequence"/>
</dbReference>
<comment type="caution">
    <text evidence="1">The sequence shown here is derived from an EMBL/GenBank/DDBJ whole genome shotgun (WGS) entry which is preliminary data.</text>
</comment>
<dbReference type="EMBL" id="JANIBJ010000035">
    <property type="protein sequence ID" value="MCQ8105679.1"/>
    <property type="molecule type" value="Genomic_DNA"/>
</dbReference>
<dbReference type="RefSeq" id="WP_256603696.1">
    <property type="nucleotide sequence ID" value="NZ_JANIBJ010000035.1"/>
</dbReference>
<proteinExistence type="predicted"/>
<keyword evidence="2" id="KW-1185">Reference proteome</keyword>
<evidence type="ECO:0000313" key="1">
    <source>
        <dbReference type="EMBL" id="MCQ8105679.1"/>
    </source>
</evidence>
<reference evidence="1 2" key="1">
    <citation type="submission" date="2022-07" db="EMBL/GenBank/DDBJ databases">
        <title>Methylomonas rivi sp. nov., Methylomonas rosea sp. nov., Methylomonas aureus sp. nov. and Methylomonas subterranea sp. nov., four novel methanotrophs isolated from a freshwater creek and the deep terrestrial subsurface.</title>
        <authorList>
            <person name="Abin C."/>
            <person name="Sankaranarayanan K."/>
            <person name="Garner C."/>
            <person name="Sindelar R."/>
            <person name="Kotary K."/>
            <person name="Garner R."/>
            <person name="Barclay S."/>
            <person name="Lawson P."/>
            <person name="Krumholz L."/>
        </authorList>
    </citation>
    <scope>NUCLEOTIDE SEQUENCE [LARGE SCALE GENOMIC DNA]</scope>
    <source>
        <strain evidence="1 2">SURF-2</strain>
    </source>
</reference>
<protein>
    <recommendedName>
        <fullName evidence="3">Nucleotidyl transferase AbiEii toxin, Type IV TA system</fullName>
    </recommendedName>
</protein>
<evidence type="ECO:0008006" key="3">
    <source>
        <dbReference type="Google" id="ProtNLM"/>
    </source>
</evidence>
<organism evidence="1 2">
    <name type="scientific">Methylomonas subterranea</name>
    <dbReference type="NCBI Taxonomy" id="2952225"/>
    <lineage>
        <taxon>Bacteria</taxon>
        <taxon>Pseudomonadati</taxon>
        <taxon>Pseudomonadota</taxon>
        <taxon>Gammaproteobacteria</taxon>
        <taxon>Methylococcales</taxon>
        <taxon>Methylococcaceae</taxon>
        <taxon>Methylomonas</taxon>
    </lineage>
</organism>
<evidence type="ECO:0000313" key="2">
    <source>
        <dbReference type="Proteomes" id="UP001524499"/>
    </source>
</evidence>
<sequence length="228" mass="25658">MINDDPNLGTLELAAHALKPLLDELVLVGGCAVGILITDRARPPVRYTIDVDLLAEVTPLSNYYKLGEKLRKLGFEEKGDIICRWTKGELIIDVMPTDENVLGFTNSWYRLAAEKPLKTMLPSGITIQHISAPLLMATKIESFYGRGAGDYLHHDIEDIVNLVDGRPEIIDELRESPKHLRDFVEQEFDDLLADTNFIDCIQMHLGPSEFDQSRVSIVIERMRLMAGL</sequence>